<reference evidence="8 9" key="1">
    <citation type="submission" date="2017-06" db="EMBL/GenBank/DDBJ databases">
        <title>Ant-infecting Ophiocordyceps genomes reveal a high diversity of potential behavioral manipulation genes and a possible major role for enterotoxins.</title>
        <authorList>
            <person name="De Bekker C."/>
            <person name="Evans H.C."/>
            <person name="Brachmann A."/>
            <person name="Hughes D.P."/>
        </authorList>
    </citation>
    <scope>NUCLEOTIDE SEQUENCE [LARGE SCALE GENOMIC DNA]</scope>
    <source>
        <strain evidence="8 9">Map16</strain>
    </source>
</reference>
<dbReference type="Pfam" id="PF01565">
    <property type="entry name" value="FAD_binding_4"/>
    <property type="match status" value="1"/>
</dbReference>
<dbReference type="GO" id="GO:0071949">
    <property type="term" value="F:FAD binding"/>
    <property type="evidence" value="ECO:0007669"/>
    <property type="project" value="InterPro"/>
</dbReference>
<dbReference type="GO" id="GO:0016491">
    <property type="term" value="F:oxidoreductase activity"/>
    <property type="evidence" value="ECO:0007669"/>
    <property type="project" value="UniProtKB-KW"/>
</dbReference>
<gene>
    <name evidence="8" type="ORF">CDD80_5948</name>
</gene>
<evidence type="ECO:0000259" key="7">
    <source>
        <dbReference type="PROSITE" id="PS51387"/>
    </source>
</evidence>
<comment type="caution">
    <text evidence="8">The sequence shown here is derived from an EMBL/GenBank/DDBJ whole genome shotgun (WGS) entry which is preliminary data.</text>
</comment>
<dbReference type="AlphaFoldDB" id="A0A2C5XXD3"/>
<keyword evidence="4" id="KW-0274">FAD</keyword>
<dbReference type="PANTHER" id="PTHR42973:SF39">
    <property type="entry name" value="FAD-BINDING PCMH-TYPE DOMAIN-CONTAINING PROTEIN"/>
    <property type="match status" value="1"/>
</dbReference>
<feature type="domain" description="FAD-binding PCMH-type" evidence="7">
    <location>
        <begin position="114"/>
        <end position="297"/>
    </location>
</feature>
<dbReference type="InterPro" id="IPR036318">
    <property type="entry name" value="FAD-bd_PCMH-like_sf"/>
</dbReference>
<dbReference type="Proteomes" id="UP000226431">
    <property type="component" value="Unassembled WGS sequence"/>
</dbReference>
<feature type="signal peptide" evidence="6">
    <location>
        <begin position="1"/>
        <end position="20"/>
    </location>
</feature>
<evidence type="ECO:0000256" key="1">
    <source>
        <dbReference type="ARBA" id="ARBA00001974"/>
    </source>
</evidence>
<name>A0A2C5XXD3_9HYPO</name>
<feature type="chain" id="PRO_5013174632" description="FAD-binding PCMH-type domain-containing protein" evidence="6">
    <location>
        <begin position="21"/>
        <end position="591"/>
    </location>
</feature>
<proteinExistence type="inferred from homology"/>
<dbReference type="Pfam" id="PF08031">
    <property type="entry name" value="BBE"/>
    <property type="match status" value="1"/>
</dbReference>
<dbReference type="InterPro" id="IPR006094">
    <property type="entry name" value="Oxid_FAD_bind_N"/>
</dbReference>
<keyword evidence="5" id="KW-0560">Oxidoreductase</keyword>
<evidence type="ECO:0000313" key="8">
    <source>
        <dbReference type="EMBL" id="PHH70528.1"/>
    </source>
</evidence>
<sequence length="591" mass="64617">MAKHTLVFVLFYSLIGLVVGHYSRHCKAFPGDHDWPSQQAWHGLNVTVQGRLLAPSPPGAVCHRDRPTFNPEQCPRVQKAWTTFEFHAKDPLSVVWNQWTGFDCLPDPSTTCTGRGYPAYVVDASGTEDVKMAVDFARKHNVRLVVKNTGYDFLGRSTAPAALSIRTINMKTIRLHAKGCFKLSSGRTFSGTAITVGAGTLTVDIYRALDEHGQTFIGAMGPTVGITGFLSGGGHSNLSGRYGLGADAVLEMEVVTPGGEVLTVNEDRHSDLFWALRGGGGSTFGVVTKITMSTFPTPQVLGVQWIAGIDASDAQATDLAPALMSKLPEAIDAGLLGWNAVMNKMHNPIPAPGALQGNISGLWGVSAILDTTSPSEANRILKPLSDILQRPEWKGKARLWLKTKSFPSYLAYVNGVYAPRPGGYGWWEVSRMLDRKALSGDTEALANALRAVSSDRGNLFAMTLAGRGVQLVRPAGGDNSVNPAWRSAYALGMTSLTFKDEKASKEIRDFLNTAWQPMRDLTPETGSYIDEASITGMPYEKDWQHTFWGSNYERLLDIKRRVDPDDVLWCSPCVGNERWRQGRDGRLCRIR</sequence>
<evidence type="ECO:0000313" key="9">
    <source>
        <dbReference type="Proteomes" id="UP000226431"/>
    </source>
</evidence>
<keyword evidence="6" id="KW-0732">Signal</keyword>
<dbReference type="InterPro" id="IPR050416">
    <property type="entry name" value="FAD-linked_Oxidoreductase"/>
</dbReference>
<comment type="similarity">
    <text evidence="2">Belongs to the oxygen-dependent FAD-linked oxidoreductase family.</text>
</comment>
<dbReference type="Gene3D" id="3.30.465.10">
    <property type="match status" value="2"/>
</dbReference>
<evidence type="ECO:0000256" key="4">
    <source>
        <dbReference type="ARBA" id="ARBA00022827"/>
    </source>
</evidence>
<dbReference type="STRING" id="2004952.A0A2C5XXD3"/>
<dbReference type="PROSITE" id="PS51387">
    <property type="entry name" value="FAD_PCMH"/>
    <property type="match status" value="1"/>
</dbReference>
<dbReference type="InterPro" id="IPR012951">
    <property type="entry name" value="BBE"/>
</dbReference>
<evidence type="ECO:0000256" key="6">
    <source>
        <dbReference type="SAM" id="SignalP"/>
    </source>
</evidence>
<evidence type="ECO:0000256" key="5">
    <source>
        <dbReference type="ARBA" id="ARBA00023002"/>
    </source>
</evidence>
<comment type="cofactor">
    <cofactor evidence="1">
        <name>FAD</name>
        <dbReference type="ChEBI" id="CHEBI:57692"/>
    </cofactor>
</comment>
<protein>
    <recommendedName>
        <fullName evidence="7">FAD-binding PCMH-type domain-containing protein</fullName>
    </recommendedName>
</protein>
<dbReference type="InterPro" id="IPR016166">
    <property type="entry name" value="FAD-bd_PCMH"/>
</dbReference>
<dbReference type="EMBL" id="NJES01000615">
    <property type="protein sequence ID" value="PHH70528.1"/>
    <property type="molecule type" value="Genomic_DNA"/>
</dbReference>
<evidence type="ECO:0000256" key="2">
    <source>
        <dbReference type="ARBA" id="ARBA00005466"/>
    </source>
</evidence>
<organism evidence="8 9">
    <name type="scientific">Ophiocordyceps camponoti-rufipedis</name>
    <dbReference type="NCBI Taxonomy" id="2004952"/>
    <lineage>
        <taxon>Eukaryota</taxon>
        <taxon>Fungi</taxon>
        <taxon>Dikarya</taxon>
        <taxon>Ascomycota</taxon>
        <taxon>Pezizomycotina</taxon>
        <taxon>Sordariomycetes</taxon>
        <taxon>Hypocreomycetidae</taxon>
        <taxon>Hypocreales</taxon>
        <taxon>Ophiocordycipitaceae</taxon>
        <taxon>Ophiocordyceps</taxon>
    </lineage>
</organism>
<dbReference type="PANTHER" id="PTHR42973">
    <property type="entry name" value="BINDING OXIDOREDUCTASE, PUTATIVE (AFU_ORTHOLOGUE AFUA_1G17690)-RELATED"/>
    <property type="match status" value="1"/>
</dbReference>
<dbReference type="InterPro" id="IPR016169">
    <property type="entry name" value="FAD-bd_PCMH_sub2"/>
</dbReference>
<dbReference type="OrthoDB" id="9983560at2759"/>
<evidence type="ECO:0000256" key="3">
    <source>
        <dbReference type="ARBA" id="ARBA00022630"/>
    </source>
</evidence>
<accession>A0A2C5XXD3</accession>
<keyword evidence="3" id="KW-0285">Flavoprotein</keyword>
<keyword evidence="9" id="KW-1185">Reference proteome</keyword>
<dbReference type="SUPFAM" id="SSF56176">
    <property type="entry name" value="FAD-binding/transporter-associated domain-like"/>
    <property type="match status" value="1"/>
</dbReference>